<evidence type="ECO:0000313" key="3">
    <source>
        <dbReference type="EMBL" id="NWN90967.1"/>
    </source>
</evidence>
<dbReference type="SMART" id="SM00450">
    <property type="entry name" value="RHOD"/>
    <property type="match status" value="1"/>
</dbReference>
<name>A0A851HPY2_9GAMM</name>
<accession>A0A851HPY2</accession>
<evidence type="ECO:0000313" key="4">
    <source>
        <dbReference type="Proteomes" id="UP000536442"/>
    </source>
</evidence>
<protein>
    <submittedName>
        <fullName evidence="3">Rhodanese-like domain-containing protein</fullName>
    </submittedName>
</protein>
<sequence length="141" mass="15395">MDLLGRLFEFVVNHYILASLFVAFLVAILVLESKRGGSKISAQGAIGLINRDEAIVVDIRDRKEFAEGRITGSVNIPLNSLKSRAAELNKHKDKQIIIADKMGQHSAMAVKQLNAEGFTNVARLNGGIGDWKASNLPLVKK</sequence>
<keyword evidence="4" id="KW-1185">Reference proteome</keyword>
<dbReference type="InterPro" id="IPR036873">
    <property type="entry name" value="Rhodanese-like_dom_sf"/>
</dbReference>
<dbReference type="CDD" id="cd00158">
    <property type="entry name" value="RHOD"/>
    <property type="match status" value="1"/>
</dbReference>
<dbReference type="InterPro" id="IPR001763">
    <property type="entry name" value="Rhodanese-like_dom"/>
</dbReference>
<dbReference type="Gene3D" id="3.40.250.10">
    <property type="entry name" value="Rhodanese-like domain"/>
    <property type="match status" value="1"/>
</dbReference>
<dbReference type="PANTHER" id="PTHR43031:SF18">
    <property type="entry name" value="RHODANESE-RELATED SULFURTRANSFERASES"/>
    <property type="match status" value="1"/>
</dbReference>
<dbReference type="SUPFAM" id="SSF52821">
    <property type="entry name" value="Rhodanese/Cell cycle control phosphatase"/>
    <property type="match status" value="1"/>
</dbReference>
<feature type="domain" description="Rhodanese" evidence="2">
    <location>
        <begin position="50"/>
        <end position="140"/>
    </location>
</feature>
<dbReference type="PROSITE" id="PS50206">
    <property type="entry name" value="RHODANESE_3"/>
    <property type="match status" value="1"/>
</dbReference>
<evidence type="ECO:0000259" key="2">
    <source>
        <dbReference type="PROSITE" id="PS50206"/>
    </source>
</evidence>
<dbReference type="Pfam" id="PF00581">
    <property type="entry name" value="Rhodanese"/>
    <property type="match status" value="1"/>
</dbReference>
<dbReference type="EMBL" id="JABEVQ010000003">
    <property type="protein sequence ID" value="NWN90967.1"/>
    <property type="molecule type" value="Genomic_DNA"/>
</dbReference>
<dbReference type="InterPro" id="IPR050229">
    <property type="entry name" value="GlpE_sulfurtransferase"/>
</dbReference>
<reference evidence="3 4" key="1">
    <citation type="submission" date="2020-03" db="EMBL/GenBank/DDBJ databases">
        <title>Metagenomic, metatranscriptomic, and metabolomic analyses revealed the key microbes and metabolic features during the fermentation of ganjang, Korean traditional soy sauce.</title>
        <authorList>
            <person name="Chun B.H."/>
            <person name="Jeon C.O."/>
        </authorList>
    </citation>
    <scope>NUCLEOTIDE SEQUENCE [LARGE SCALE GENOMIC DNA]</scope>
    <source>
        <strain evidence="3 4">KG14</strain>
    </source>
</reference>
<keyword evidence="1" id="KW-0472">Membrane</keyword>
<keyword evidence="1" id="KW-0812">Transmembrane</keyword>
<feature type="transmembrane region" description="Helical" evidence="1">
    <location>
        <begin position="12"/>
        <end position="31"/>
    </location>
</feature>
<dbReference type="Proteomes" id="UP000536442">
    <property type="component" value="Unassembled WGS sequence"/>
</dbReference>
<organism evidence="3 4">
    <name type="scientific">Marinobacter adhaerens</name>
    <dbReference type="NCBI Taxonomy" id="1033846"/>
    <lineage>
        <taxon>Bacteria</taxon>
        <taxon>Pseudomonadati</taxon>
        <taxon>Pseudomonadota</taxon>
        <taxon>Gammaproteobacteria</taxon>
        <taxon>Pseudomonadales</taxon>
        <taxon>Marinobacteraceae</taxon>
        <taxon>Marinobacter</taxon>
    </lineage>
</organism>
<proteinExistence type="predicted"/>
<dbReference type="AlphaFoldDB" id="A0A851HPY2"/>
<gene>
    <name evidence="3" type="ORF">HLV39_05615</name>
</gene>
<keyword evidence="1" id="KW-1133">Transmembrane helix</keyword>
<dbReference type="PANTHER" id="PTHR43031">
    <property type="entry name" value="FAD-DEPENDENT OXIDOREDUCTASE"/>
    <property type="match status" value="1"/>
</dbReference>
<comment type="caution">
    <text evidence="3">The sequence shown here is derived from an EMBL/GenBank/DDBJ whole genome shotgun (WGS) entry which is preliminary data.</text>
</comment>
<evidence type="ECO:0000256" key="1">
    <source>
        <dbReference type="SAM" id="Phobius"/>
    </source>
</evidence>